<dbReference type="Proteomes" id="UP000245207">
    <property type="component" value="Unassembled WGS sequence"/>
</dbReference>
<dbReference type="AlphaFoldDB" id="A0A2U1KZF8"/>
<gene>
    <name evidence="1" type="ORF">CTI12_AA547950</name>
</gene>
<sequence>MVLLEGGMKLLKNHKEALEAHANKLAQMNQPQLQELDADEINQVVKEMKKN</sequence>
<organism evidence="1 2">
    <name type="scientific">Artemisia annua</name>
    <name type="common">Sweet wormwood</name>
    <dbReference type="NCBI Taxonomy" id="35608"/>
    <lineage>
        <taxon>Eukaryota</taxon>
        <taxon>Viridiplantae</taxon>
        <taxon>Streptophyta</taxon>
        <taxon>Embryophyta</taxon>
        <taxon>Tracheophyta</taxon>
        <taxon>Spermatophyta</taxon>
        <taxon>Magnoliopsida</taxon>
        <taxon>eudicotyledons</taxon>
        <taxon>Gunneridae</taxon>
        <taxon>Pentapetalae</taxon>
        <taxon>asterids</taxon>
        <taxon>campanulids</taxon>
        <taxon>Asterales</taxon>
        <taxon>Asteraceae</taxon>
        <taxon>Asteroideae</taxon>
        <taxon>Anthemideae</taxon>
        <taxon>Artemisiinae</taxon>
        <taxon>Artemisia</taxon>
    </lineage>
</organism>
<name>A0A2U1KZF8_ARTAN</name>
<keyword evidence="2" id="KW-1185">Reference proteome</keyword>
<evidence type="ECO:0000313" key="2">
    <source>
        <dbReference type="Proteomes" id="UP000245207"/>
    </source>
</evidence>
<comment type="caution">
    <text evidence="1">The sequence shown here is derived from an EMBL/GenBank/DDBJ whole genome shotgun (WGS) entry which is preliminary data.</text>
</comment>
<reference evidence="1 2" key="1">
    <citation type="journal article" date="2018" name="Mol. Plant">
        <title>The genome of Artemisia annua provides insight into the evolution of Asteraceae family and artemisinin biosynthesis.</title>
        <authorList>
            <person name="Shen Q."/>
            <person name="Zhang L."/>
            <person name="Liao Z."/>
            <person name="Wang S."/>
            <person name="Yan T."/>
            <person name="Shi P."/>
            <person name="Liu M."/>
            <person name="Fu X."/>
            <person name="Pan Q."/>
            <person name="Wang Y."/>
            <person name="Lv Z."/>
            <person name="Lu X."/>
            <person name="Zhang F."/>
            <person name="Jiang W."/>
            <person name="Ma Y."/>
            <person name="Chen M."/>
            <person name="Hao X."/>
            <person name="Li L."/>
            <person name="Tang Y."/>
            <person name="Lv G."/>
            <person name="Zhou Y."/>
            <person name="Sun X."/>
            <person name="Brodelius P.E."/>
            <person name="Rose J.K.C."/>
            <person name="Tang K."/>
        </authorList>
    </citation>
    <scope>NUCLEOTIDE SEQUENCE [LARGE SCALE GENOMIC DNA]</scope>
    <source>
        <strain evidence="2">cv. Huhao1</strain>
        <tissue evidence="1">Leaf</tissue>
    </source>
</reference>
<evidence type="ECO:0000313" key="1">
    <source>
        <dbReference type="EMBL" id="PWA42090.1"/>
    </source>
</evidence>
<accession>A0A2U1KZF8</accession>
<dbReference type="EMBL" id="PKPP01012630">
    <property type="protein sequence ID" value="PWA42090.1"/>
    <property type="molecule type" value="Genomic_DNA"/>
</dbReference>
<proteinExistence type="predicted"/>
<protein>
    <submittedName>
        <fullName evidence="1">Uncharacterized protein</fullName>
    </submittedName>
</protein>